<dbReference type="STRING" id="1884261.A0A5C3R3D8"/>
<evidence type="ECO:0000313" key="7">
    <source>
        <dbReference type="EMBL" id="TFL07720.1"/>
    </source>
</evidence>
<evidence type="ECO:0000256" key="4">
    <source>
        <dbReference type="SAM" id="MobiDB-lite"/>
    </source>
</evidence>
<dbReference type="PANTHER" id="PTHR46983">
    <property type="entry name" value="CYSTEINE AND HISTIDINE-RICH DOMAIN-CONTAINING PROTEIN 1"/>
    <property type="match status" value="1"/>
</dbReference>
<gene>
    <name evidence="7" type="ORF">BDV98DRAFT_647229</name>
</gene>
<evidence type="ECO:0000256" key="2">
    <source>
        <dbReference type="ARBA" id="ARBA00022737"/>
    </source>
</evidence>
<accession>A0A5C3R3D8</accession>
<evidence type="ECO:0000259" key="6">
    <source>
        <dbReference type="PROSITE" id="PS51401"/>
    </source>
</evidence>
<dbReference type="PROSITE" id="PS51401">
    <property type="entry name" value="CHORD"/>
    <property type="match status" value="2"/>
</dbReference>
<keyword evidence="1" id="KW-0479">Metal-binding</keyword>
<feature type="domain" description="CHORD" evidence="6">
    <location>
        <begin position="5"/>
        <end position="64"/>
    </location>
</feature>
<reference evidence="7 8" key="1">
    <citation type="journal article" date="2019" name="Nat. Ecol. Evol.">
        <title>Megaphylogeny resolves global patterns of mushroom evolution.</title>
        <authorList>
            <person name="Varga T."/>
            <person name="Krizsan K."/>
            <person name="Foldi C."/>
            <person name="Dima B."/>
            <person name="Sanchez-Garcia M."/>
            <person name="Sanchez-Ramirez S."/>
            <person name="Szollosi G.J."/>
            <person name="Szarkandi J.G."/>
            <person name="Papp V."/>
            <person name="Albert L."/>
            <person name="Andreopoulos W."/>
            <person name="Angelini C."/>
            <person name="Antonin V."/>
            <person name="Barry K.W."/>
            <person name="Bougher N.L."/>
            <person name="Buchanan P."/>
            <person name="Buyck B."/>
            <person name="Bense V."/>
            <person name="Catcheside P."/>
            <person name="Chovatia M."/>
            <person name="Cooper J."/>
            <person name="Damon W."/>
            <person name="Desjardin D."/>
            <person name="Finy P."/>
            <person name="Geml J."/>
            <person name="Haridas S."/>
            <person name="Hughes K."/>
            <person name="Justo A."/>
            <person name="Karasinski D."/>
            <person name="Kautmanova I."/>
            <person name="Kiss B."/>
            <person name="Kocsube S."/>
            <person name="Kotiranta H."/>
            <person name="LaButti K.M."/>
            <person name="Lechner B.E."/>
            <person name="Liimatainen K."/>
            <person name="Lipzen A."/>
            <person name="Lukacs Z."/>
            <person name="Mihaltcheva S."/>
            <person name="Morgado L.N."/>
            <person name="Niskanen T."/>
            <person name="Noordeloos M.E."/>
            <person name="Ohm R.A."/>
            <person name="Ortiz-Santana B."/>
            <person name="Ovrebo C."/>
            <person name="Racz N."/>
            <person name="Riley R."/>
            <person name="Savchenko A."/>
            <person name="Shiryaev A."/>
            <person name="Soop K."/>
            <person name="Spirin V."/>
            <person name="Szebenyi C."/>
            <person name="Tomsovsky M."/>
            <person name="Tulloss R.E."/>
            <person name="Uehling J."/>
            <person name="Grigoriev I.V."/>
            <person name="Vagvolgyi C."/>
            <person name="Papp T."/>
            <person name="Martin F.M."/>
            <person name="Miettinen O."/>
            <person name="Hibbett D.S."/>
            <person name="Nagy L.G."/>
        </authorList>
    </citation>
    <scope>NUCLEOTIDE SEQUENCE [LARGE SCALE GENOMIC DNA]</scope>
    <source>
        <strain evidence="7 8">CBS 309.79</strain>
    </source>
</reference>
<dbReference type="InterPro" id="IPR007051">
    <property type="entry name" value="CHORD_dom"/>
</dbReference>
<feature type="compositionally biased region" description="Basic and acidic residues" evidence="4">
    <location>
        <begin position="59"/>
        <end position="83"/>
    </location>
</feature>
<dbReference type="InterPro" id="IPR039790">
    <property type="entry name" value="CHRD1"/>
</dbReference>
<sequence>MPPTCTRSGCGKPSDSEGSCTFHPGGPVFHEGLKSWSCCSDINKPVLEFDQFMGIEGCSKAESHSTDKKEVAAPTRPDKEPAAKQDPVPVTVAVPATANPQTQTFATTPTPPKAPVAPVEEKEEEDDLSAPVDVGKTCRRKGCGTSFVSDEENRLGDAAGTICTYHPKAPMFHEGSKGYLCCKRRVLEFDEFLKIQGCKTGRHCFVPKVDPDSVQEEKVDCRIDHYQTQTEVHVSVFAKKANKETSVVNITDSELSLDIFLPASKRFTRTVPLFGAVDPQASTTTFYGTKVEIILKKADGRSWTLLEKTDSNKLGNYAYTFGVSGRTGTTGGKDMILDSQNSMPNRS</sequence>
<evidence type="ECO:0000256" key="3">
    <source>
        <dbReference type="ARBA" id="ARBA00022833"/>
    </source>
</evidence>
<dbReference type="Proteomes" id="UP000305067">
    <property type="component" value="Unassembled WGS sequence"/>
</dbReference>
<dbReference type="InterPro" id="IPR007052">
    <property type="entry name" value="CS_dom"/>
</dbReference>
<dbReference type="Pfam" id="PF04969">
    <property type="entry name" value="CS"/>
    <property type="match status" value="1"/>
</dbReference>
<dbReference type="Gene3D" id="2.60.40.790">
    <property type="match status" value="1"/>
</dbReference>
<dbReference type="EMBL" id="ML178814">
    <property type="protein sequence ID" value="TFL07720.1"/>
    <property type="molecule type" value="Genomic_DNA"/>
</dbReference>
<dbReference type="CDD" id="cd06466">
    <property type="entry name" value="p23_CS_SGT1_like"/>
    <property type="match status" value="1"/>
</dbReference>
<dbReference type="AlphaFoldDB" id="A0A5C3R3D8"/>
<dbReference type="Pfam" id="PF04968">
    <property type="entry name" value="CHORD"/>
    <property type="match status" value="2"/>
</dbReference>
<organism evidence="7 8">
    <name type="scientific">Pterulicium gracile</name>
    <dbReference type="NCBI Taxonomy" id="1884261"/>
    <lineage>
        <taxon>Eukaryota</taxon>
        <taxon>Fungi</taxon>
        <taxon>Dikarya</taxon>
        <taxon>Basidiomycota</taxon>
        <taxon>Agaricomycotina</taxon>
        <taxon>Agaricomycetes</taxon>
        <taxon>Agaricomycetidae</taxon>
        <taxon>Agaricales</taxon>
        <taxon>Pleurotineae</taxon>
        <taxon>Pterulaceae</taxon>
        <taxon>Pterulicium</taxon>
    </lineage>
</organism>
<evidence type="ECO:0000256" key="1">
    <source>
        <dbReference type="ARBA" id="ARBA00022723"/>
    </source>
</evidence>
<evidence type="ECO:0000259" key="5">
    <source>
        <dbReference type="PROSITE" id="PS51203"/>
    </source>
</evidence>
<dbReference type="SUPFAM" id="SSF49764">
    <property type="entry name" value="HSP20-like chaperones"/>
    <property type="match status" value="1"/>
</dbReference>
<feature type="compositionally biased region" description="Low complexity" evidence="4">
    <location>
        <begin position="87"/>
        <end position="108"/>
    </location>
</feature>
<evidence type="ECO:0008006" key="9">
    <source>
        <dbReference type="Google" id="ProtNLM"/>
    </source>
</evidence>
<dbReference type="Gene3D" id="4.10.1130.20">
    <property type="match status" value="2"/>
</dbReference>
<dbReference type="OrthoDB" id="1898560at2759"/>
<evidence type="ECO:0000313" key="8">
    <source>
        <dbReference type="Proteomes" id="UP000305067"/>
    </source>
</evidence>
<feature type="region of interest" description="Disordered" evidence="4">
    <location>
        <begin position="59"/>
        <end position="131"/>
    </location>
</feature>
<keyword evidence="3" id="KW-0862">Zinc</keyword>
<keyword evidence="8" id="KW-1185">Reference proteome</keyword>
<dbReference type="PANTHER" id="PTHR46983:SF3">
    <property type="entry name" value="CHPADIPLOID STATE MAINTENANCE PROTEIN CHPA"/>
    <property type="match status" value="1"/>
</dbReference>
<dbReference type="GO" id="GO:0046872">
    <property type="term" value="F:metal ion binding"/>
    <property type="evidence" value="ECO:0007669"/>
    <property type="project" value="UniProtKB-KW"/>
</dbReference>
<name>A0A5C3R3D8_9AGAR</name>
<protein>
    <recommendedName>
        <fullName evidence="9">HSP20-like chaperone</fullName>
    </recommendedName>
</protein>
<dbReference type="InterPro" id="IPR008978">
    <property type="entry name" value="HSP20-like_chaperone"/>
</dbReference>
<dbReference type="PROSITE" id="PS51203">
    <property type="entry name" value="CS"/>
    <property type="match status" value="1"/>
</dbReference>
<keyword evidence="2" id="KW-0677">Repeat</keyword>
<feature type="domain" description="CHORD" evidence="6">
    <location>
        <begin position="138"/>
        <end position="203"/>
    </location>
</feature>
<feature type="domain" description="CS" evidence="5">
    <location>
        <begin position="218"/>
        <end position="307"/>
    </location>
</feature>
<proteinExistence type="predicted"/>